<dbReference type="GO" id="GO:0005125">
    <property type="term" value="F:cytokine activity"/>
    <property type="evidence" value="ECO:0007669"/>
    <property type="project" value="TreeGrafter"/>
</dbReference>
<dbReference type="GO" id="GO:0005109">
    <property type="term" value="F:frizzled binding"/>
    <property type="evidence" value="ECO:0007669"/>
    <property type="project" value="TreeGrafter"/>
</dbReference>
<dbReference type="PANTHER" id="PTHR12027">
    <property type="entry name" value="WNT RELATED"/>
    <property type="match status" value="1"/>
</dbReference>
<evidence type="ECO:0000256" key="6">
    <source>
        <dbReference type="ARBA" id="ARBA00022687"/>
    </source>
</evidence>
<keyword evidence="5" id="KW-0272">Extracellular matrix</keyword>
<evidence type="ECO:0000313" key="10">
    <source>
        <dbReference type="EMBL" id="CAD7206087.1"/>
    </source>
</evidence>
<organism evidence="10">
    <name type="scientific">Timema douglasi</name>
    <name type="common">Walking stick</name>
    <dbReference type="NCBI Taxonomy" id="61478"/>
    <lineage>
        <taxon>Eukaryota</taxon>
        <taxon>Metazoa</taxon>
        <taxon>Ecdysozoa</taxon>
        <taxon>Arthropoda</taxon>
        <taxon>Hexapoda</taxon>
        <taxon>Insecta</taxon>
        <taxon>Pterygota</taxon>
        <taxon>Neoptera</taxon>
        <taxon>Polyneoptera</taxon>
        <taxon>Phasmatodea</taxon>
        <taxon>Timematodea</taxon>
        <taxon>Timematoidea</taxon>
        <taxon>Timematidae</taxon>
        <taxon>Timema</taxon>
    </lineage>
</organism>
<comment type="function">
    <text evidence="9">Ligand for members of the frizzled family of seven transmembrane receptors.</text>
</comment>
<dbReference type="GO" id="GO:0030182">
    <property type="term" value="P:neuron differentiation"/>
    <property type="evidence" value="ECO:0007669"/>
    <property type="project" value="TreeGrafter"/>
</dbReference>
<keyword evidence="7" id="KW-1015">Disulfide bond</keyword>
<keyword evidence="4" id="KW-0964">Secreted</keyword>
<sequence length="76" mass="8574">MQVRCKCHGMSGSCELKTCWKAAPDFRVVGQALKEKFRSAVLGGPVEPGERLTLAALRRTEERRYQLAEEPQQPQD</sequence>
<dbReference type="AlphaFoldDB" id="A0A7R8VWH9"/>
<gene>
    <name evidence="10" type="ORF">TDIB3V08_LOCUS12236</name>
</gene>
<dbReference type="GO" id="GO:0045165">
    <property type="term" value="P:cell fate commitment"/>
    <property type="evidence" value="ECO:0007669"/>
    <property type="project" value="TreeGrafter"/>
</dbReference>
<evidence type="ECO:0000256" key="4">
    <source>
        <dbReference type="ARBA" id="ARBA00022525"/>
    </source>
</evidence>
<proteinExistence type="inferred from homology"/>
<comment type="similarity">
    <text evidence="2 9">Belongs to the Wnt family.</text>
</comment>
<protein>
    <recommendedName>
        <fullName evidence="9">Protein Wnt</fullName>
    </recommendedName>
</protein>
<dbReference type="InterPro" id="IPR018161">
    <property type="entry name" value="Wnt_CS"/>
</dbReference>
<name>A0A7R8VWH9_TIMDO</name>
<dbReference type="Pfam" id="PF00110">
    <property type="entry name" value="wnt"/>
    <property type="match status" value="1"/>
</dbReference>
<evidence type="ECO:0000256" key="3">
    <source>
        <dbReference type="ARBA" id="ARBA00022473"/>
    </source>
</evidence>
<evidence type="ECO:0000256" key="1">
    <source>
        <dbReference type="ARBA" id="ARBA00004498"/>
    </source>
</evidence>
<evidence type="ECO:0000256" key="5">
    <source>
        <dbReference type="ARBA" id="ARBA00022530"/>
    </source>
</evidence>
<keyword evidence="6 9" id="KW-0879">Wnt signaling pathway</keyword>
<keyword evidence="3 9" id="KW-0217">Developmental protein</keyword>
<dbReference type="EMBL" id="OA578831">
    <property type="protein sequence ID" value="CAD7206087.1"/>
    <property type="molecule type" value="Genomic_DNA"/>
</dbReference>
<evidence type="ECO:0000256" key="9">
    <source>
        <dbReference type="RuleBase" id="RU003500"/>
    </source>
</evidence>
<dbReference type="PROSITE" id="PS00246">
    <property type="entry name" value="WNT1"/>
    <property type="match status" value="1"/>
</dbReference>
<evidence type="ECO:0000256" key="8">
    <source>
        <dbReference type="ARBA" id="ARBA00023288"/>
    </source>
</evidence>
<dbReference type="GO" id="GO:0060070">
    <property type="term" value="P:canonical Wnt signaling pathway"/>
    <property type="evidence" value="ECO:0007669"/>
    <property type="project" value="TreeGrafter"/>
</dbReference>
<dbReference type="GO" id="GO:0005615">
    <property type="term" value="C:extracellular space"/>
    <property type="evidence" value="ECO:0007669"/>
    <property type="project" value="TreeGrafter"/>
</dbReference>
<reference evidence="10" key="1">
    <citation type="submission" date="2020-11" db="EMBL/GenBank/DDBJ databases">
        <authorList>
            <person name="Tran Van P."/>
        </authorList>
    </citation>
    <scope>NUCLEOTIDE SEQUENCE</scope>
</reference>
<dbReference type="PANTHER" id="PTHR12027:SF98">
    <property type="entry name" value="PROTEIN WNT"/>
    <property type="match status" value="1"/>
</dbReference>
<comment type="subcellular location">
    <subcellularLocation>
        <location evidence="1 9">Secreted</location>
        <location evidence="1 9">Extracellular space</location>
        <location evidence="1 9">Extracellular matrix</location>
    </subcellularLocation>
</comment>
<accession>A0A7R8VWH9</accession>
<evidence type="ECO:0000256" key="2">
    <source>
        <dbReference type="ARBA" id="ARBA00005683"/>
    </source>
</evidence>
<keyword evidence="8" id="KW-0449">Lipoprotein</keyword>
<evidence type="ECO:0000256" key="7">
    <source>
        <dbReference type="ARBA" id="ARBA00023157"/>
    </source>
</evidence>
<dbReference type="InterPro" id="IPR005817">
    <property type="entry name" value="Wnt"/>
</dbReference>